<feature type="domain" description="Carrier" evidence="1">
    <location>
        <begin position="6"/>
        <end position="70"/>
    </location>
</feature>
<accession>A0A432XDA0</accession>
<dbReference type="InterPro" id="IPR036736">
    <property type="entry name" value="ACP-like_sf"/>
</dbReference>
<dbReference type="Gene3D" id="1.10.1200.10">
    <property type="entry name" value="ACP-like"/>
    <property type="match status" value="1"/>
</dbReference>
<reference evidence="3" key="1">
    <citation type="journal article" date="2018" name="Front. Microbiol.">
        <title>Genome-Based Analysis Reveals the Taxonomy and Diversity of the Family Idiomarinaceae.</title>
        <authorList>
            <person name="Liu Y."/>
            <person name="Lai Q."/>
            <person name="Shao Z."/>
        </authorList>
    </citation>
    <scope>NUCLEOTIDE SEQUENCE [LARGE SCALE GENOMIC DNA]</scope>
    <source>
        <strain evidence="3">SW15</strain>
    </source>
</reference>
<dbReference type="EMBL" id="PIPT01000008">
    <property type="protein sequence ID" value="RUO46616.1"/>
    <property type="molecule type" value="Genomic_DNA"/>
</dbReference>
<keyword evidence="3" id="KW-1185">Reference proteome</keyword>
<dbReference type="SUPFAM" id="SSF47336">
    <property type="entry name" value="ACP-like"/>
    <property type="match status" value="1"/>
</dbReference>
<organism evidence="2 3">
    <name type="scientific">Pseudidiomarina aquimaris</name>
    <dbReference type="NCBI Taxonomy" id="641841"/>
    <lineage>
        <taxon>Bacteria</taxon>
        <taxon>Pseudomonadati</taxon>
        <taxon>Pseudomonadota</taxon>
        <taxon>Gammaproteobacteria</taxon>
        <taxon>Alteromonadales</taxon>
        <taxon>Idiomarinaceae</taxon>
        <taxon>Pseudidiomarina</taxon>
    </lineage>
</organism>
<dbReference type="InterPro" id="IPR009081">
    <property type="entry name" value="PP-bd_ACP"/>
</dbReference>
<evidence type="ECO:0000313" key="3">
    <source>
        <dbReference type="Proteomes" id="UP000286678"/>
    </source>
</evidence>
<dbReference type="AlphaFoldDB" id="A0A432XDA0"/>
<evidence type="ECO:0000259" key="1">
    <source>
        <dbReference type="Pfam" id="PF00550"/>
    </source>
</evidence>
<protein>
    <submittedName>
        <fullName evidence="2">Acyl carrier protein</fullName>
    </submittedName>
</protein>
<comment type="caution">
    <text evidence="2">The sequence shown here is derived from an EMBL/GenBank/DDBJ whole genome shotgun (WGS) entry which is preliminary data.</text>
</comment>
<evidence type="ECO:0000313" key="2">
    <source>
        <dbReference type="EMBL" id="RUO46616.1"/>
    </source>
</evidence>
<dbReference type="Pfam" id="PF00550">
    <property type="entry name" value="PP-binding"/>
    <property type="match status" value="1"/>
</dbReference>
<gene>
    <name evidence="2" type="ORF">CWE21_10695</name>
</gene>
<proteinExistence type="predicted"/>
<dbReference type="RefSeq" id="WP_126834436.1">
    <property type="nucleotide sequence ID" value="NZ_PIPT01000008.1"/>
</dbReference>
<dbReference type="Proteomes" id="UP000286678">
    <property type="component" value="Unassembled WGS sequence"/>
</dbReference>
<name>A0A432XDA0_9GAMM</name>
<dbReference type="OrthoDB" id="5326543at2"/>
<sequence length="74" mass="8050">MKDLYSGIAEILEVPEDSVDASFDLANGEQEWDSMAVVSTIALVDNLYDVALDGVKLAECETVADIEKLIKENS</sequence>